<evidence type="ECO:0000256" key="1">
    <source>
        <dbReference type="SAM" id="Phobius"/>
    </source>
</evidence>
<keyword evidence="1" id="KW-0472">Membrane</keyword>
<sequence length="208" mass="22539">MKTRQIFALLFVMITGILMTSGILSAFASSESCSSDNSGACVAWYFVDQNGKQVDVPSPVVIDTAHTHETTIKWYVVSETGNGAFQFKTIPHVSRGTPGMIENCQSFPIESFNGSTQVVKQYECTIKASQDVGIGTLEIDLAVNNGKSLPFYDANNHFVGTSFQYSTDVVVGPNAVPEFGQTSMLVLVISIVAITLISTKSKLNTMFR</sequence>
<name>A0A128A296_9ARCH</name>
<keyword evidence="1" id="KW-0812">Transmembrane</keyword>
<feature type="transmembrane region" description="Helical" evidence="1">
    <location>
        <begin position="179"/>
        <end position="198"/>
    </location>
</feature>
<protein>
    <submittedName>
        <fullName evidence="2">Uncharacterized protein</fullName>
    </submittedName>
</protein>
<keyword evidence="3" id="KW-1185">Reference proteome</keyword>
<reference evidence="3" key="1">
    <citation type="submission" date="2015-10" db="EMBL/GenBank/DDBJ databases">
        <authorList>
            <person name="Lehtovirta-Morley L.E."/>
            <person name="Vieille C."/>
        </authorList>
    </citation>
    <scope>NUCLEOTIDE SEQUENCE [LARGE SCALE GENOMIC DNA]</scope>
</reference>
<gene>
    <name evidence="2" type="ORF">NDEV_0706</name>
</gene>
<evidence type="ECO:0000313" key="2">
    <source>
        <dbReference type="EMBL" id="CUR51471.1"/>
    </source>
</evidence>
<organism evidence="2 3">
    <name type="scientific">Nitrosotalea devaniterrae</name>
    <dbReference type="NCBI Taxonomy" id="1078905"/>
    <lineage>
        <taxon>Archaea</taxon>
        <taxon>Nitrososphaerota</taxon>
        <taxon>Nitrososphaeria</taxon>
        <taxon>Nitrosotaleales</taxon>
        <taxon>Nitrosotaleaceae</taxon>
        <taxon>Nitrosotalea</taxon>
    </lineage>
</organism>
<evidence type="ECO:0000313" key="3">
    <source>
        <dbReference type="Proteomes" id="UP000196239"/>
    </source>
</evidence>
<dbReference type="InterPro" id="IPR027560">
    <property type="entry name" value="PEFG-CTERM"/>
</dbReference>
<dbReference type="Proteomes" id="UP000196239">
    <property type="component" value="Chromosome 1"/>
</dbReference>
<dbReference type="EMBL" id="LN890280">
    <property type="protein sequence ID" value="CUR51471.1"/>
    <property type="molecule type" value="Genomic_DNA"/>
</dbReference>
<dbReference type="NCBIfam" id="TIGR04296">
    <property type="entry name" value="PEFG-CTERM"/>
    <property type="match status" value="1"/>
</dbReference>
<dbReference type="KEGG" id="ndv:NDEV_0706"/>
<dbReference type="AlphaFoldDB" id="A0A128A296"/>
<proteinExistence type="predicted"/>
<accession>A0A128A296</accession>
<keyword evidence="1" id="KW-1133">Transmembrane helix</keyword>